<sequence>MSAFKDCTQISPQCPLEATTYGYYPNLAGNTILCVVFGLCLILQVAFSIRGRTWTWMVCLSCGCLFEVLGYIGRLLMHQNPWDDSANRLQIVTLIIGPSFTAAGIDLTLKHLVLHFGPDASPLPAYLYTWLFIGVDIVSILIQAAGGGLAASGKTNTKLLDAGNKIIIAGIAVQVAQLAALGLMSIYYAVNVRRLGYFNKITASKRLRFFMCMVTIAYVAVLTRCIYRYVVRSFVALAYCYSIPEMASGWGKGLQRNETEFLVLDGGMVALANVALTVAHPTFCFPRMAGRVRRELERSKEAGHESP</sequence>
<proteinExistence type="predicted"/>
<evidence type="ECO:0000256" key="2">
    <source>
        <dbReference type="ARBA" id="ARBA00022692"/>
    </source>
</evidence>
<dbReference type="Pfam" id="PF04479">
    <property type="entry name" value="RTA1"/>
    <property type="match status" value="1"/>
</dbReference>
<feature type="transmembrane region" description="Helical" evidence="5">
    <location>
        <begin position="261"/>
        <end position="285"/>
    </location>
</feature>
<feature type="transmembrane region" description="Helical" evidence="5">
    <location>
        <begin position="166"/>
        <end position="188"/>
    </location>
</feature>
<evidence type="ECO:0008006" key="8">
    <source>
        <dbReference type="Google" id="ProtNLM"/>
    </source>
</evidence>
<organism evidence="6 7">
    <name type="scientific">Peltaster fructicola</name>
    <dbReference type="NCBI Taxonomy" id="286661"/>
    <lineage>
        <taxon>Eukaryota</taxon>
        <taxon>Fungi</taxon>
        <taxon>Dikarya</taxon>
        <taxon>Ascomycota</taxon>
        <taxon>Pezizomycotina</taxon>
        <taxon>Dothideomycetes</taxon>
        <taxon>Dothideomycetes incertae sedis</taxon>
        <taxon>Peltaster</taxon>
    </lineage>
</organism>
<dbReference type="PANTHER" id="PTHR31465:SF8">
    <property type="entry name" value="DOMAIN PROTEIN, PUTATIVE (AFU_ORTHOLOGUE AFUA_6G14140)-RELATED"/>
    <property type="match status" value="1"/>
</dbReference>
<name>A0A6H0XXK5_9PEZI</name>
<keyword evidence="3 5" id="KW-1133">Transmembrane helix</keyword>
<dbReference type="Proteomes" id="UP000503462">
    <property type="component" value="Chromosome 3"/>
</dbReference>
<dbReference type="PANTHER" id="PTHR31465">
    <property type="entry name" value="PROTEIN RTA1-RELATED"/>
    <property type="match status" value="1"/>
</dbReference>
<evidence type="ECO:0000256" key="5">
    <source>
        <dbReference type="SAM" id="Phobius"/>
    </source>
</evidence>
<evidence type="ECO:0000256" key="1">
    <source>
        <dbReference type="ARBA" id="ARBA00004141"/>
    </source>
</evidence>
<protein>
    <recommendedName>
        <fullName evidence="8">RTA1 domain protein</fullName>
    </recommendedName>
</protein>
<feature type="transmembrane region" description="Helical" evidence="5">
    <location>
        <begin position="89"/>
        <end position="113"/>
    </location>
</feature>
<comment type="subcellular location">
    <subcellularLocation>
        <location evidence="1">Membrane</location>
        <topology evidence="1">Multi-pass membrane protein</topology>
    </subcellularLocation>
</comment>
<dbReference type="InterPro" id="IPR007568">
    <property type="entry name" value="RTA1"/>
</dbReference>
<reference evidence="6 7" key="1">
    <citation type="journal article" date="2016" name="Sci. Rep.">
        <title>Peltaster fructicola genome reveals evolution from an invasive phytopathogen to an ectophytic parasite.</title>
        <authorList>
            <person name="Xu C."/>
            <person name="Chen H."/>
            <person name="Gleason M.L."/>
            <person name="Xu J.R."/>
            <person name="Liu H."/>
            <person name="Zhang R."/>
            <person name="Sun G."/>
        </authorList>
    </citation>
    <scope>NUCLEOTIDE SEQUENCE [LARGE SCALE GENOMIC DNA]</scope>
    <source>
        <strain evidence="6 7">LNHT1506</strain>
    </source>
</reference>
<feature type="transmembrane region" description="Helical" evidence="5">
    <location>
        <begin position="54"/>
        <end position="77"/>
    </location>
</feature>
<dbReference type="GO" id="GO:0000324">
    <property type="term" value="C:fungal-type vacuole"/>
    <property type="evidence" value="ECO:0007669"/>
    <property type="project" value="TreeGrafter"/>
</dbReference>
<keyword evidence="4 5" id="KW-0472">Membrane</keyword>
<feature type="transmembrane region" description="Helical" evidence="5">
    <location>
        <begin position="125"/>
        <end position="146"/>
    </location>
</feature>
<keyword evidence="2 5" id="KW-0812">Transmembrane</keyword>
<gene>
    <name evidence="6" type="ORF">AMS68_004933</name>
</gene>
<feature type="transmembrane region" description="Helical" evidence="5">
    <location>
        <begin position="209"/>
        <end position="230"/>
    </location>
</feature>
<dbReference type="GO" id="GO:0005886">
    <property type="term" value="C:plasma membrane"/>
    <property type="evidence" value="ECO:0007669"/>
    <property type="project" value="TreeGrafter"/>
</dbReference>
<evidence type="ECO:0000313" key="7">
    <source>
        <dbReference type="Proteomes" id="UP000503462"/>
    </source>
</evidence>
<dbReference type="EMBL" id="CP051141">
    <property type="protein sequence ID" value="QIW99415.1"/>
    <property type="molecule type" value="Genomic_DNA"/>
</dbReference>
<feature type="transmembrane region" description="Helical" evidence="5">
    <location>
        <begin position="27"/>
        <end position="47"/>
    </location>
</feature>
<dbReference type="OrthoDB" id="4521223at2759"/>
<dbReference type="AlphaFoldDB" id="A0A6H0XXK5"/>
<evidence type="ECO:0000256" key="4">
    <source>
        <dbReference type="ARBA" id="ARBA00023136"/>
    </source>
</evidence>
<keyword evidence="7" id="KW-1185">Reference proteome</keyword>
<evidence type="ECO:0000313" key="6">
    <source>
        <dbReference type="EMBL" id="QIW99415.1"/>
    </source>
</evidence>
<evidence type="ECO:0000256" key="3">
    <source>
        <dbReference type="ARBA" id="ARBA00022989"/>
    </source>
</evidence>
<accession>A0A6H0XXK5</accession>